<evidence type="ECO:0000313" key="2">
    <source>
        <dbReference type="EMBL" id="APH01797.1"/>
    </source>
</evidence>
<gene>
    <name evidence="2" type="ORF">ASJ30_09885</name>
</gene>
<proteinExistence type="predicted"/>
<evidence type="ECO:0000259" key="1">
    <source>
        <dbReference type="SMART" id="SM00507"/>
    </source>
</evidence>
<dbReference type="SMART" id="SM00507">
    <property type="entry name" value="HNHc"/>
    <property type="match status" value="1"/>
</dbReference>
<dbReference type="Pfam" id="PF02720">
    <property type="entry name" value="DUF222"/>
    <property type="match status" value="1"/>
</dbReference>
<reference evidence="2 3" key="1">
    <citation type="submission" date="2015-11" db="EMBL/GenBank/DDBJ databases">
        <authorList>
            <person name="Zhang Y."/>
            <person name="Guo Z."/>
        </authorList>
    </citation>
    <scope>NUCLEOTIDE SEQUENCE [LARGE SCALE GENOMIC DNA]</scope>
    <source>
        <strain evidence="2 3">YFY001</strain>
    </source>
</reference>
<protein>
    <recommendedName>
        <fullName evidence="1">HNH nuclease domain-containing protein</fullName>
    </recommendedName>
</protein>
<sequence>MTETTVRGSGECDASSEARLPDALAASLAALGAASVDGLGEAELLEVVALLESTKGAASALQARATERFVEQRDGLVSAAVAREELSDRQASLQRRAARSEVALARRVSPGQADRHEGVARALVHELPCTMAALTAGQISEWRATIVVRETACLAAADRLEADRRLSGCLTTLGDQGLSRAAHRVCADLDQAALVERRRRAAASRRVGVRPAPDGMAWLSVLGPVAEVVGAYAALRSAERGRHVATGDARVDAERAADERGEGAWLADTALELLSGRAEGQPQPVEVALVMSEAALLPGVAPASDGQASVAQTIVAPAAGEQVEVPGFGAMPPETAREMVLRLLAGADADDAASSGVWLRRLWTSPGGHELVAMDSTRRLFHGGLRRFVELRDQGCRVPWCDAPARQVDHVEAFARGGETSAANGLGVCQRHNLDKEQPGWSAEVLASGLDPGGGRPHEVVLSTPTGVESRSLAPPPLGHGRGAIGQVSTGPVPAGPMEVSHPDVLWSPLEVRLGELFAA</sequence>
<dbReference type="RefSeq" id="WP_072624955.1">
    <property type="nucleotide sequence ID" value="NZ_CP013290.1"/>
</dbReference>
<feature type="domain" description="HNH nuclease" evidence="1">
    <location>
        <begin position="384"/>
        <end position="434"/>
    </location>
</feature>
<name>A0A1L3MH99_9MICO</name>
<accession>A0A1L3MH99</accession>
<dbReference type="InterPro" id="IPR003615">
    <property type="entry name" value="HNH_nuc"/>
</dbReference>
<dbReference type="InterPro" id="IPR003870">
    <property type="entry name" value="DUF222"/>
</dbReference>
<dbReference type="AlphaFoldDB" id="A0A1L3MH99"/>
<dbReference type="Proteomes" id="UP000182938">
    <property type="component" value="Chromosome"/>
</dbReference>
<keyword evidence="3" id="KW-1185">Reference proteome</keyword>
<dbReference type="KEGG" id="jte:ASJ30_09885"/>
<evidence type="ECO:0000313" key="3">
    <source>
        <dbReference type="Proteomes" id="UP000182938"/>
    </source>
</evidence>
<organism evidence="2 3">
    <name type="scientific">Janibacter indicus</name>
    <dbReference type="NCBI Taxonomy" id="857417"/>
    <lineage>
        <taxon>Bacteria</taxon>
        <taxon>Bacillati</taxon>
        <taxon>Actinomycetota</taxon>
        <taxon>Actinomycetes</taxon>
        <taxon>Micrococcales</taxon>
        <taxon>Intrasporangiaceae</taxon>
        <taxon>Janibacter</taxon>
    </lineage>
</organism>
<dbReference type="EMBL" id="CP013290">
    <property type="protein sequence ID" value="APH01797.1"/>
    <property type="molecule type" value="Genomic_DNA"/>
</dbReference>